<feature type="compositionally biased region" description="Low complexity" evidence="1">
    <location>
        <begin position="11"/>
        <end position="53"/>
    </location>
</feature>
<feature type="compositionally biased region" description="Polar residues" evidence="1">
    <location>
        <begin position="114"/>
        <end position="131"/>
    </location>
</feature>
<evidence type="ECO:0000313" key="2">
    <source>
        <dbReference type="EMBL" id="VDK79038.1"/>
    </source>
</evidence>
<feature type="compositionally biased region" description="Polar residues" evidence="1">
    <location>
        <begin position="1"/>
        <end position="10"/>
    </location>
</feature>
<sequence length="131" mass="13734">MSSSALNGYDSNTSTSTPLLSNPTSTSTNATIQQAQQSASSVSNTVSNTMQNSPELANMTVGQLLGQTQRRNISVSHLNPNAQRLSIGPQRNQIRVVNNPNAVSISRQVGGAVGTSTPNQQPSAPERTQIS</sequence>
<evidence type="ECO:0000313" key="3">
    <source>
        <dbReference type="Proteomes" id="UP000267096"/>
    </source>
</evidence>
<reference evidence="4" key="1">
    <citation type="submission" date="2017-02" db="UniProtKB">
        <authorList>
            <consortium name="WormBaseParasite"/>
        </authorList>
    </citation>
    <scope>IDENTIFICATION</scope>
</reference>
<name>A0A0M3KK12_ANISI</name>
<feature type="region of interest" description="Disordered" evidence="1">
    <location>
        <begin position="110"/>
        <end position="131"/>
    </location>
</feature>
<feature type="region of interest" description="Disordered" evidence="1">
    <location>
        <begin position="1"/>
        <end position="64"/>
    </location>
</feature>
<evidence type="ECO:0000313" key="4">
    <source>
        <dbReference type="WBParaSite" id="ASIM_0002133901-mRNA-1"/>
    </source>
</evidence>
<dbReference type="Proteomes" id="UP000267096">
    <property type="component" value="Unassembled WGS sequence"/>
</dbReference>
<protein>
    <submittedName>
        <fullName evidence="4">Transcription initiation factor TFIID subunit 4</fullName>
    </submittedName>
</protein>
<dbReference type="EMBL" id="UYRR01040417">
    <property type="protein sequence ID" value="VDK79038.1"/>
    <property type="molecule type" value="Genomic_DNA"/>
</dbReference>
<organism evidence="4">
    <name type="scientific">Anisakis simplex</name>
    <name type="common">Herring worm</name>
    <dbReference type="NCBI Taxonomy" id="6269"/>
    <lineage>
        <taxon>Eukaryota</taxon>
        <taxon>Metazoa</taxon>
        <taxon>Ecdysozoa</taxon>
        <taxon>Nematoda</taxon>
        <taxon>Chromadorea</taxon>
        <taxon>Rhabditida</taxon>
        <taxon>Spirurina</taxon>
        <taxon>Ascaridomorpha</taxon>
        <taxon>Ascaridoidea</taxon>
        <taxon>Anisakidae</taxon>
        <taxon>Anisakis</taxon>
        <taxon>Anisakis simplex complex</taxon>
    </lineage>
</organism>
<evidence type="ECO:0000256" key="1">
    <source>
        <dbReference type="SAM" id="MobiDB-lite"/>
    </source>
</evidence>
<gene>
    <name evidence="2" type="ORF">ASIM_LOCUS20710</name>
</gene>
<accession>A0A0M3KK12</accession>
<reference evidence="2 3" key="2">
    <citation type="submission" date="2018-11" db="EMBL/GenBank/DDBJ databases">
        <authorList>
            <consortium name="Pathogen Informatics"/>
        </authorList>
    </citation>
    <scope>NUCLEOTIDE SEQUENCE [LARGE SCALE GENOMIC DNA]</scope>
</reference>
<keyword evidence="3" id="KW-1185">Reference proteome</keyword>
<proteinExistence type="predicted"/>
<dbReference type="AlphaFoldDB" id="A0A0M3KK12"/>
<dbReference type="WBParaSite" id="ASIM_0002133901-mRNA-1">
    <property type="protein sequence ID" value="ASIM_0002133901-mRNA-1"/>
    <property type="gene ID" value="ASIM_0002133901"/>
</dbReference>